<keyword evidence="2" id="KW-0808">Transferase</keyword>
<sequence>MSAPDGSAGVSRAADHDRVRRSYDTVAETYWERIGDELAGKPLDRALFAALVERTGDAPVADLGCGPGHVAAWLAERGVTAVGVDLSPAMVAAGRRRFPEVEFRQGDLLSLPAADGEFGAAVALYSVIHLRPAELRPAFAEMRRVLRPGGALLVAFHLGAEVQRLTDWWGHEVDVDFHQHEVETVAGALRAAGFTEEARLERAHHPQEGETRRCYLLVRRPDEETS</sequence>
<dbReference type="SUPFAM" id="SSF53335">
    <property type="entry name" value="S-adenosyl-L-methionine-dependent methyltransferases"/>
    <property type="match status" value="1"/>
</dbReference>
<dbReference type="EMBL" id="LT607410">
    <property type="protein sequence ID" value="SCE89049.1"/>
    <property type="molecule type" value="Genomic_DNA"/>
</dbReference>
<dbReference type="RefSeq" id="WP_197700820.1">
    <property type="nucleotide sequence ID" value="NZ_LT607410.1"/>
</dbReference>
<reference evidence="2 3" key="1">
    <citation type="submission" date="2016-06" db="EMBL/GenBank/DDBJ databases">
        <authorList>
            <person name="Kjaerup R.B."/>
            <person name="Dalgaard T.S."/>
            <person name="Juul-Madsen H.R."/>
        </authorList>
    </citation>
    <scope>NUCLEOTIDE SEQUENCE [LARGE SCALE GENOMIC DNA]</scope>
    <source>
        <strain evidence="2 3">DSM 43821</strain>
    </source>
</reference>
<dbReference type="PANTHER" id="PTHR42912">
    <property type="entry name" value="METHYLTRANSFERASE"/>
    <property type="match status" value="1"/>
</dbReference>
<dbReference type="AlphaFoldDB" id="A0A1C4VZ97"/>
<dbReference type="CDD" id="cd02440">
    <property type="entry name" value="AdoMet_MTases"/>
    <property type="match status" value="1"/>
</dbReference>
<dbReference type="InterPro" id="IPR029063">
    <property type="entry name" value="SAM-dependent_MTases_sf"/>
</dbReference>
<dbReference type="Pfam" id="PF13649">
    <property type="entry name" value="Methyltransf_25"/>
    <property type="match status" value="1"/>
</dbReference>
<keyword evidence="2" id="KW-0489">Methyltransferase</keyword>
<evidence type="ECO:0000313" key="2">
    <source>
        <dbReference type="EMBL" id="SCE89049.1"/>
    </source>
</evidence>
<proteinExistence type="predicted"/>
<evidence type="ECO:0000313" key="3">
    <source>
        <dbReference type="Proteomes" id="UP000198228"/>
    </source>
</evidence>
<name>A0A1C4VZ97_9ACTN</name>
<protein>
    <submittedName>
        <fullName evidence="2">Methyltransferase domain-containing protein</fullName>
    </submittedName>
</protein>
<dbReference type="Gene3D" id="3.40.50.150">
    <property type="entry name" value="Vaccinia Virus protein VP39"/>
    <property type="match status" value="1"/>
</dbReference>
<gene>
    <name evidence="2" type="ORF">GA0074696_1485</name>
</gene>
<organism evidence="2 3">
    <name type="scientific">Micromonospora purpureochromogenes</name>
    <dbReference type="NCBI Taxonomy" id="47872"/>
    <lineage>
        <taxon>Bacteria</taxon>
        <taxon>Bacillati</taxon>
        <taxon>Actinomycetota</taxon>
        <taxon>Actinomycetes</taxon>
        <taxon>Micromonosporales</taxon>
        <taxon>Micromonosporaceae</taxon>
        <taxon>Micromonospora</taxon>
    </lineage>
</organism>
<evidence type="ECO:0000259" key="1">
    <source>
        <dbReference type="Pfam" id="PF13649"/>
    </source>
</evidence>
<dbReference type="GO" id="GO:0008168">
    <property type="term" value="F:methyltransferase activity"/>
    <property type="evidence" value="ECO:0007669"/>
    <property type="project" value="UniProtKB-KW"/>
</dbReference>
<accession>A0A1C4VZ97</accession>
<dbReference type="InterPro" id="IPR041698">
    <property type="entry name" value="Methyltransf_25"/>
</dbReference>
<dbReference type="Proteomes" id="UP000198228">
    <property type="component" value="Chromosome I"/>
</dbReference>
<dbReference type="InterPro" id="IPR050508">
    <property type="entry name" value="Methyltransf_Superfamily"/>
</dbReference>
<feature type="domain" description="Methyltransferase" evidence="1">
    <location>
        <begin position="60"/>
        <end position="150"/>
    </location>
</feature>
<dbReference type="GO" id="GO:0032259">
    <property type="term" value="P:methylation"/>
    <property type="evidence" value="ECO:0007669"/>
    <property type="project" value="UniProtKB-KW"/>
</dbReference>